<organism evidence="2 3">
    <name type="scientific">Strongyloides papillosus</name>
    <name type="common">Intestinal threadworm</name>
    <dbReference type="NCBI Taxonomy" id="174720"/>
    <lineage>
        <taxon>Eukaryota</taxon>
        <taxon>Metazoa</taxon>
        <taxon>Ecdysozoa</taxon>
        <taxon>Nematoda</taxon>
        <taxon>Chromadorea</taxon>
        <taxon>Rhabditida</taxon>
        <taxon>Tylenchina</taxon>
        <taxon>Panagrolaimomorpha</taxon>
        <taxon>Strongyloidoidea</taxon>
        <taxon>Strongyloididae</taxon>
        <taxon>Strongyloides</taxon>
    </lineage>
</organism>
<name>A0A0N5BPK2_STREA</name>
<dbReference type="Proteomes" id="UP000046392">
    <property type="component" value="Unplaced"/>
</dbReference>
<evidence type="ECO:0000313" key="2">
    <source>
        <dbReference type="Proteomes" id="UP000046392"/>
    </source>
</evidence>
<dbReference type="WBParaSite" id="SPAL_0000782600.1">
    <property type="protein sequence ID" value="SPAL_0000782600.1"/>
    <property type="gene ID" value="SPAL_0000782600"/>
</dbReference>
<proteinExistence type="predicted"/>
<feature type="region of interest" description="Disordered" evidence="1">
    <location>
        <begin position="28"/>
        <end position="48"/>
    </location>
</feature>
<sequence>MSGETNSDIRMNLNISQTRELNKILLDHSKINNETPTDTTSDRSDPLSKSYNEIQSFDSCLMNSPKNHHYNIKSMDENSTDLNRKMMTCDRKIRNHLSQLNDKMANIKRSILNANIILDRITETSSLCRRKFAKKLQIINLIESRAQNFVEIKRELPIFLSTINDSTNTEDFNIPDKSLDNVFTGIRTGSLPPWASNIIVRDYDDINSILGDNDTIESLSDSYPDFISRNVSLCGSEAPSLLSFKSLSCENSKYDSDSDDVFITKDDEGLIYFDAKDFELDINNEQELPDNFEEQSITDSENMSETNELWINDVELKGEKRLFDTFNEYLGTDKLYSENLHVEYESETLCTLGFYKNKCSLVPYTLIEVSYKIIWNNDIGEYLLVFEEQGPIKSKFIVRINNNLGIRIFFFRDIICKYSGENQSTKGSIKWNVEFRDGVDMCKFRSLVDFFRMNVD</sequence>
<evidence type="ECO:0000256" key="1">
    <source>
        <dbReference type="SAM" id="MobiDB-lite"/>
    </source>
</evidence>
<accession>A0A0N5BPK2</accession>
<keyword evidence="2" id="KW-1185">Reference proteome</keyword>
<protein>
    <submittedName>
        <fullName evidence="3">Uncharacterized protein</fullName>
    </submittedName>
</protein>
<evidence type="ECO:0000313" key="3">
    <source>
        <dbReference type="WBParaSite" id="SPAL_0000782600.1"/>
    </source>
</evidence>
<dbReference type="AlphaFoldDB" id="A0A0N5BPK2"/>
<reference evidence="3" key="1">
    <citation type="submission" date="2017-02" db="UniProtKB">
        <authorList>
            <consortium name="WormBaseParasite"/>
        </authorList>
    </citation>
    <scope>IDENTIFICATION</scope>
</reference>